<dbReference type="NCBIfam" id="TIGR01552">
    <property type="entry name" value="phd_fam"/>
    <property type="match status" value="1"/>
</dbReference>
<dbReference type="AlphaFoldDB" id="A0A8J7C0M2"/>
<dbReference type="Proteomes" id="UP000629098">
    <property type="component" value="Unassembled WGS sequence"/>
</dbReference>
<sequence length="100" mass="11067">MDTISVDEAHTQLNHLIDETAAVHKPVLITGQRANAVLISQEDWNAIQETLYLLSIPSMRESIHEGMVTPVEECDNSASFGVSSFGRRKDCKNPEDVDSL</sequence>
<comment type="similarity">
    <text evidence="1 2">Belongs to the phD/YefM antitoxin family.</text>
</comment>
<dbReference type="RefSeq" id="WP_190838220.1">
    <property type="nucleotide sequence ID" value="NZ_CAWPPI010000126.1"/>
</dbReference>
<evidence type="ECO:0000256" key="1">
    <source>
        <dbReference type="ARBA" id="ARBA00009981"/>
    </source>
</evidence>
<evidence type="ECO:0000256" key="2">
    <source>
        <dbReference type="RuleBase" id="RU362080"/>
    </source>
</evidence>
<reference evidence="3" key="1">
    <citation type="submission" date="2020-09" db="EMBL/GenBank/DDBJ databases">
        <title>Iningainema tapete sp. nov. (Scytonemataceae, Cyanobacteria) from greenhouses in central Florida (USA) produces two types of nodularin with biosynthetic potential for microcystin-LR and anabaenopeptins.</title>
        <authorList>
            <person name="Berthold D.E."/>
            <person name="Lefler F.W."/>
            <person name="Huang I.-S."/>
            <person name="Abdulla H."/>
            <person name="Zimba P.V."/>
            <person name="Laughinghouse H.D. IV."/>
        </authorList>
    </citation>
    <scope>NUCLEOTIDE SEQUENCE</scope>
    <source>
        <strain evidence="3">BLCCT55</strain>
    </source>
</reference>
<comment type="caution">
    <text evidence="3">The sequence shown here is derived from an EMBL/GenBank/DDBJ whole genome shotgun (WGS) entry which is preliminary data.</text>
</comment>
<dbReference type="InterPro" id="IPR036165">
    <property type="entry name" value="YefM-like_sf"/>
</dbReference>
<gene>
    <name evidence="3" type="ORF">ICL16_41195</name>
</gene>
<dbReference type="Pfam" id="PF02604">
    <property type="entry name" value="PhdYeFM_antitox"/>
    <property type="match status" value="1"/>
</dbReference>
<evidence type="ECO:0000313" key="4">
    <source>
        <dbReference type="Proteomes" id="UP000629098"/>
    </source>
</evidence>
<proteinExistence type="inferred from homology"/>
<organism evidence="3 4">
    <name type="scientific">Iningainema tapete BLCC-T55</name>
    <dbReference type="NCBI Taxonomy" id="2748662"/>
    <lineage>
        <taxon>Bacteria</taxon>
        <taxon>Bacillati</taxon>
        <taxon>Cyanobacteriota</taxon>
        <taxon>Cyanophyceae</taxon>
        <taxon>Nostocales</taxon>
        <taxon>Scytonemataceae</taxon>
        <taxon>Iningainema tapete</taxon>
    </lineage>
</organism>
<dbReference type="Gene3D" id="3.40.1620.10">
    <property type="entry name" value="YefM-like domain"/>
    <property type="match status" value="1"/>
</dbReference>
<evidence type="ECO:0000313" key="3">
    <source>
        <dbReference type="EMBL" id="MBD2778293.1"/>
    </source>
</evidence>
<dbReference type="SUPFAM" id="SSF143120">
    <property type="entry name" value="YefM-like"/>
    <property type="match status" value="1"/>
</dbReference>
<keyword evidence="4" id="KW-1185">Reference proteome</keyword>
<dbReference type="EMBL" id="JACXAE010000126">
    <property type="protein sequence ID" value="MBD2778293.1"/>
    <property type="molecule type" value="Genomic_DNA"/>
</dbReference>
<accession>A0A8J7C0M2</accession>
<protein>
    <recommendedName>
        <fullName evidence="2">Antitoxin</fullName>
    </recommendedName>
</protein>
<dbReference type="InterPro" id="IPR006442">
    <property type="entry name" value="Antitoxin_Phd/YefM"/>
</dbReference>
<name>A0A8J7C0M2_9CYAN</name>
<comment type="function">
    <text evidence="2">Antitoxin component of a type II toxin-antitoxin (TA) system.</text>
</comment>